<organism evidence="5 6">
    <name type="scientific">Fasciolopsis buskii</name>
    <dbReference type="NCBI Taxonomy" id="27845"/>
    <lineage>
        <taxon>Eukaryota</taxon>
        <taxon>Metazoa</taxon>
        <taxon>Spiralia</taxon>
        <taxon>Lophotrochozoa</taxon>
        <taxon>Platyhelminthes</taxon>
        <taxon>Trematoda</taxon>
        <taxon>Digenea</taxon>
        <taxon>Plagiorchiida</taxon>
        <taxon>Echinostomata</taxon>
        <taxon>Echinostomatoidea</taxon>
        <taxon>Fasciolidae</taxon>
        <taxon>Fasciolopsis</taxon>
    </lineage>
</organism>
<dbReference type="SMART" id="SM00042">
    <property type="entry name" value="CUB"/>
    <property type="match status" value="2"/>
</dbReference>
<evidence type="ECO:0000259" key="4">
    <source>
        <dbReference type="PROSITE" id="PS01180"/>
    </source>
</evidence>
<evidence type="ECO:0000256" key="2">
    <source>
        <dbReference type="ARBA" id="ARBA00023157"/>
    </source>
</evidence>
<dbReference type="InterPro" id="IPR000859">
    <property type="entry name" value="CUB_dom"/>
</dbReference>
<keyword evidence="6" id="KW-1185">Reference proteome</keyword>
<evidence type="ECO:0000256" key="1">
    <source>
        <dbReference type="ARBA" id="ARBA00022737"/>
    </source>
</evidence>
<dbReference type="Pfam" id="PF00431">
    <property type="entry name" value="CUB"/>
    <property type="match status" value="2"/>
</dbReference>
<evidence type="ECO:0000256" key="3">
    <source>
        <dbReference type="PROSITE-ProRule" id="PRU00059"/>
    </source>
</evidence>
<dbReference type="InterPro" id="IPR035914">
    <property type="entry name" value="Sperma_CUB_dom_sf"/>
</dbReference>
<accession>A0A8E0RM58</accession>
<protein>
    <recommendedName>
        <fullName evidence="4">CUB domain-containing protein</fullName>
    </recommendedName>
</protein>
<dbReference type="Gene3D" id="2.60.120.290">
    <property type="entry name" value="Spermadhesin, CUB domain"/>
    <property type="match status" value="2"/>
</dbReference>
<evidence type="ECO:0000313" key="6">
    <source>
        <dbReference type="Proteomes" id="UP000728185"/>
    </source>
</evidence>
<feature type="domain" description="CUB" evidence="4">
    <location>
        <begin position="129"/>
        <end position="238"/>
    </location>
</feature>
<proteinExistence type="predicted"/>
<dbReference type="PROSITE" id="PS01180">
    <property type="entry name" value="CUB"/>
    <property type="match status" value="2"/>
</dbReference>
<keyword evidence="2" id="KW-1015">Disulfide bond</keyword>
<dbReference type="AlphaFoldDB" id="A0A8E0RM58"/>
<feature type="non-terminal residue" evidence="5">
    <location>
        <position position="1"/>
    </location>
</feature>
<dbReference type="SUPFAM" id="SSF49854">
    <property type="entry name" value="Spermadhesin, CUB domain"/>
    <property type="match status" value="2"/>
</dbReference>
<evidence type="ECO:0000313" key="5">
    <source>
        <dbReference type="EMBL" id="KAA0187515.1"/>
    </source>
</evidence>
<feature type="domain" description="CUB" evidence="4">
    <location>
        <begin position="3"/>
        <end position="115"/>
    </location>
</feature>
<dbReference type="FunFam" id="2.60.120.290:FF:000013">
    <property type="entry name" value="Membrane frizzled-related protein"/>
    <property type="match status" value="1"/>
</dbReference>
<dbReference type="OrthoDB" id="6345439at2759"/>
<dbReference type="CDD" id="cd00041">
    <property type="entry name" value="CUB"/>
    <property type="match status" value="2"/>
</dbReference>
<keyword evidence="1" id="KW-0677">Repeat</keyword>
<gene>
    <name evidence="5" type="ORF">FBUS_07344</name>
</gene>
<sequence length="277" mass="31103">AQCSFHLNGTSGTFHSPNYPQNYPPLADCNWTINVAENYFVRLDFQDFSIEGPEPCEFDKLTVRNGPDCISPIIKILCGDAIPQVIFSSGPSLYVQFITSTFVQAKGFQASFTQVERLSDTTSSVAPVCEQTITDEKGIFSTPNYPNPYPRNIECVWKIVTQADKRIMLTFLDFNLYSDCYMAHMDVYDGFSCSARILRHCGLTVPKEIRSSGSQLMVVFRSSGENSLRGFQASYSVGTFYPLPPRCHSSCLYRTVKFSDTPRGKISIRLEVFLSTI</sequence>
<name>A0A8E0RM58_9TREM</name>
<dbReference type="EMBL" id="LUCM01009069">
    <property type="protein sequence ID" value="KAA0187515.1"/>
    <property type="molecule type" value="Genomic_DNA"/>
</dbReference>
<dbReference type="FunFam" id="2.60.120.290:FF:000005">
    <property type="entry name" value="Procollagen C-endopeptidase enhancer 1"/>
    <property type="match status" value="1"/>
</dbReference>
<comment type="caution">
    <text evidence="5">The sequence shown here is derived from an EMBL/GenBank/DDBJ whole genome shotgun (WGS) entry which is preliminary data.</text>
</comment>
<dbReference type="PANTHER" id="PTHR24251">
    <property type="entry name" value="OVOCHYMASE-RELATED"/>
    <property type="match status" value="1"/>
</dbReference>
<reference evidence="5" key="1">
    <citation type="submission" date="2019-05" db="EMBL/GenBank/DDBJ databases">
        <title>Annotation for the trematode Fasciolopsis buski.</title>
        <authorList>
            <person name="Choi Y.-J."/>
        </authorList>
    </citation>
    <scope>NUCLEOTIDE SEQUENCE</scope>
    <source>
        <strain evidence="5">HT</strain>
        <tissue evidence="5">Whole worm</tissue>
    </source>
</reference>
<comment type="caution">
    <text evidence="3">Lacks conserved residue(s) required for the propagation of feature annotation.</text>
</comment>
<dbReference type="Proteomes" id="UP000728185">
    <property type="component" value="Unassembled WGS sequence"/>
</dbReference>